<feature type="compositionally biased region" description="Polar residues" evidence="6">
    <location>
        <begin position="715"/>
        <end position="725"/>
    </location>
</feature>
<feature type="domain" description="Type IV secretion system coupling protein TraD DNA-binding" evidence="8">
    <location>
        <begin position="188"/>
        <end position="575"/>
    </location>
</feature>
<dbReference type="PANTHER" id="PTHR37937">
    <property type="entry name" value="CONJUGATIVE TRANSFER: DNA TRANSPORT"/>
    <property type="match status" value="1"/>
</dbReference>
<keyword evidence="2" id="KW-1003">Cell membrane</keyword>
<name>A0A9W6INB8_9PROT</name>
<comment type="caution">
    <text evidence="9">The sequence shown here is derived from an EMBL/GenBank/DDBJ whole genome shotgun (WGS) entry which is preliminary data.</text>
</comment>
<accession>A0A9W6INB8</accession>
<feature type="region of interest" description="Disordered" evidence="6">
    <location>
        <begin position="599"/>
        <end position="632"/>
    </location>
</feature>
<reference evidence="9" key="2">
    <citation type="submission" date="2023-01" db="EMBL/GenBank/DDBJ databases">
        <authorList>
            <person name="Sun Q."/>
            <person name="Evtushenko L."/>
        </authorList>
    </citation>
    <scope>NUCLEOTIDE SEQUENCE</scope>
    <source>
        <strain evidence="9">VKM B-1513</strain>
    </source>
</reference>
<evidence type="ECO:0000256" key="4">
    <source>
        <dbReference type="ARBA" id="ARBA00022989"/>
    </source>
</evidence>
<reference evidence="9" key="1">
    <citation type="journal article" date="2014" name="Int. J. Syst. Evol. Microbiol.">
        <title>Complete genome sequence of Corynebacterium casei LMG S-19264T (=DSM 44701T), isolated from a smear-ripened cheese.</title>
        <authorList>
            <consortium name="US DOE Joint Genome Institute (JGI-PGF)"/>
            <person name="Walter F."/>
            <person name="Albersmeier A."/>
            <person name="Kalinowski J."/>
            <person name="Ruckert C."/>
        </authorList>
    </citation>
    <scope>NUCLEOTIDE SEQUENCE</scope>
    <source>
        <strain evidence="9">VKM B-1513</strain>
    </source>
</reference>
<dbReference type="PANTHER" id="PTHR37937:SF1">
    <property type="entry name" value="CONJUGATIVE TRANSFER: DNA TRANSPORT"/>
    <property type="match status" value="1"/>
</dbReference>
<keyword evidence="10" id="KW-1185">Reference proteome</keyword>
<evidence type="ECO:0000256" key="6">
    <source>
        <dbReference type="SAM" id="MobiDB-lite"/>
    </source>
</evidence>
<feature type="transmembrane region" description="Helical" evidence="7">
    <location>
        <begin position="118"/>
        <end position="141"/>
    </location>
</feature>
<evidence type="ECO:0000256" key="5">
    <source>
        <dbReference type="ARBA" id="ARBA00023136"/>
    </source>
</evidence>
<evidence type="ECO:0000259" key="8">
    <source>
        <dbReference type="Pfam" id="PF10412"/>
    </source>
</evidence>
<keyword evidence="5 7" id="KW-0472">Membrane</keyword>
<evidence type="ECO:0000313" key="9">
    <source>
        <dbReference type="EMBL" id="GLK53507.1"/>
    </source>
</evidence>
<dbReference type="RefSeq" id="WP_271187855.1">
    <property type="nucleotide sequence ID" value="NZ_BSFE01000011.1"/>
</dbReference>
<evidence type="ECO:0000313" key="10">
    <source>
        <dbReference type="Proteomes" id="UP001143486"/>
    </source>
</evidence>
<dbReference type="Gene3D" id="3.40.50.300">
    <property type="entry name" value="P-loop containing nucleotide triphosphate hydrolases"/>
    <property type="match status" value="2"/>
</dbReference>
<comment type="subcellular location">
    <subcellularLocation>
        <location evidence="1">Cell membrane</location>
        <topology evidence="1">Multi-pass membrane protein</topology>
    </subcellularLocation>
</comment>
<keyword evidence="3 7" id="KW-0812">Transmembrane</keyword>
<sequence>MKRHDTAIGTNSVQSTFLRGGQIFFHNARMYWQLISRLFMVCIFLTTTIAVLITFSITESSDARLFGSRMMARYYTSTGRGDREMNVIDRDNEIHHFEARDVVNNEYVVYHSDTFQRVLLRCLTIAGLSGILALLFMFWWFTSHGRKLGSDQHLRGAQVIPGKELALRIHADNRVMKRKRKLKTYRPYSLVGIEYPFRMETSHTLLAGTTGSGKTQAMATLIEEVRRRGDRAIFYDKMRSFLPVFYDEDAGDRILNPLDSRCARWTPFSDARTYEDFLQMATAMMPDPAGSADPFWVDSARVVFAVAAAKLHRMGRRSTDDLLYILLRAPLKQLAAFLQGTIASASVSPDSPKTAQSVRATLVTGLAALQSMEQAAPDRDPFSIYDWVKNHDDRSCLFLTSRSDKHQSLRGLITVWLEMALNAIMSQERDPDRTIWIFADELPSLNKLPSLEKGLAEGRQFGAAYVLGIQTLSQLQSIYGRDVAHTITGLCRTKLILNLADPDTAETAARYIGRAEIQRAQRGIGFGASDVRDGVNYTLQDKFDHLVLPEQLQRLPDLTGYLVPAATYPTGEVTFAYRKLEGRTPGFIERDNDFDDIDWHAMSGAETPPDKPSSPSTSAFQSPSGPLSDTPVDSAFAQRASAELGLFAALEDDATGVPEDDLPDDPSSDDGGLDGPAREEAPGYEEIGAGQSTDHPDFTADPEADGLEQDETAAGSFTQFDNTLSGFDAPGLEIEDR</sequence>
<dbReference type="InterPro" id="IPR019476">
    <property type="entry name" value="T4SS_TraD_DNA-bd"/>
</dbReference>
<feature type="compositionally biased region" description="Acidic residues" evidence="6">
    <location>
        <begin position="700"/>
        <end position="711"/>
    </location>
</feature>
<dbReference type="AlphaFoldDB" id="A0A9W6INB8"/>
<feature type="compositionally biased region" description="Low complexity" evidence="6">
    <location>
        <begin position="613"/>
        <end position="624"/>
    </location>
</feature>
<dbReference type="CDD" id="cd01127">
    <property type="entry name" value="TrwB_TraG_TraD_VirD4"/>
    <property type="match status" value="1"/>
</dbReference>
<proteinExistence type="predicted"/>
<organism evidence="9 10">
    <name type="scientific">Maricaulis virginensis</name>
    <dbReference type="NCBI Taxonomy" id="144022"/>
    <lineage>
        <taxon>Bacteria</taxon>
        <taxon>Pseudomonadati</taxon>
        <taxon>Pseudomonadota</taxon>
        <taxon>Alphaproteobacteria</taxon>
        <taxon>Maricaulales</taxon>
        <taxon>Maricaulaceae</taxon>
        <taxon>Maricaulis</taxon>
    </lineage>
</organism>
<keyword evidence="4 7" id="KW-1133">Transmembrane helix</keyword>
<gene>
    <name evidence="9" type="ORF">GCM10017621_30150</name>
</gene>
<dbReference type="EMBL" id="BSFE01000011">
    <property type="protein sequence ID" value="GLK53507.1"/>
    <property type="molecule type" value="Genomic_DNA"/>
</dbReference>
<dbReference type="InterPro" id="IPR027417">
    <property type="entry name" value="P-loop_NTPase"/>
</dbReference>
<feature type="compositionally biased region" description="Acidic residues" evidence="6">
    <location>
        <begin position="655"/>
        <end position="672"/>
    </location>
</feature>
<protein>
    <submittedName>
        <fullName evidence="9">Type IV conjugative transfer system coupling protein TraD</fullName>
    </submittedName>
</protein>
<dbReference type="Proteomes" id="UP001143486">
    <property type="component" value="Unassembled WGS sequence"/>
</dbReference>
<dbReference type="SUPFAM" id="SSF52540">
    <property type="entry name" value="P-loop containing nucleoside triphosphate hydrolases"/>
    <property type="match status" value="1"/>
</dbReference>
<evidence type="ECO:0000256" key="3">
    <source>
        <dbReference type="ARBA" id="ARBA00022692"/>
    </source>
</evidence>
<dbReference type="Pfam" id="PF10412">
    <property type="entry name" value="TrwB_AAD_bind"/>
    <property type="match status" value="1"/>
</dbReference>
<evidence type="ECO:0000256" key="1">
    <source>
        <dbReference type="ARBA" id="ARBA00004651"/>
    </source>
</evidence>
<dbReference type="InterPro" id="IPR051539">
    <property type="entry name" value="T4SS-coupling_protein"/>
</dbReference>
<dbReference type="GO" id="GO:0005886">
    <property type="term" value="C:plasma membrane"/>
    <property type="evidence" value="ECO:0007669"/>
    <property type="project" value="UniProtKB-SubCell"/>
</dbReference>
<feature type="transmembrane region" description="Helical" evidence="7">
    <location>
        <begin position="34"/>
        <end position="55"/>
    </location>
</feature>
<feature type="region of interest" description="Disordered" evidence="6">
    <location>
        <begin position="655"/>
        <end position="737"/>
    </location>
</feature>
<evidence type="ECO:0000256" key="7">
    <source>
        <dbReference type="SAM" id="Phobius"/>
    </source>
</evidence>
<evidence type="ECO:0000256" key="2">
    <source>
        <dbReference type="ARBA" id="ARBA00022475"/>
    </source>
</evidence>